<feature type="compositionally biased region" description="Basic residues" evidence="1">
    <location>
        <begin position="40"/>
        <end position="52"/>
    </location>
</feature>
<dbReference type="InterPro" id="IPR020981">
    <property type="entry name" value="Csm1/Pcs1_C"/>
</dbReference>
<feature type="compositionally biased region" description="Acidic residues" evidence="1">
    <location>
        <begin position="153"/>
        <end position="166"/>
    </location>
</feature>
<evidence type="ECO:0000259" key="2">
    <source>
        <dbReference type="Pfam" id="PF12539"/>
    </source>
</evidence>
<feature type="compositionally biased region" description="Acidic residues" evidence="1">
    <location>
        <begin position="75"/>
        <end position="84"/>
    </location>
</feature>
<reference evidence="3 4" key="1">
    <citation type="submission" date="2017-06" db="EMBL/GenBank/DDBJ databases">
        <title>Draft genome sequence of a variant of Elsinoe murrayae.</title>
        <authorList>
            <person name="Cheng Q."/>
        </authorList>
    </citation>
    <scope>NUCLEOTIDE SEQUENCE [LARGE SCALE GENOMIC DNA]</scope>
    <source>
        <strain evidence="3 4">CQ-2017a</strain>
    </source>
</reference>
<proteinExistence type="predicted"/>
<dbReference type="GO" id="GO:0005730">
    <property type="term" value="C:nucleolus"/>
    <property type="evidence" value="ECO:0007669"/>
    <property type="project" value="TreeGrafter"/>
</dbReference>
<comment type="caution">
    <text evidence="3">The sequence shown here is derived from an EMBL/GenBank/DDBJ whole genome shotgun (WGS) entry which is preliminary data.</text>
</comment>
<evidence type="ECO:0000313" key="4">
    <source>
        <dbReference type="Proteomes" id="UP000243797"/>
    </source>
</evidence>
<dbReference type="CDD" id="cd23787">
    <property type="entry name" value="RWD_CSM1"/>
    <property type="match status" value="1"/>
</dbReference>
<dbReference type="AlphaFoldDB" id="A0A2K1R388"/>
<dbReference type="GO" id="GO:0033551">
    <property type="term" value="C:monopolin complex"/>
    <property type="evidence" value="ECO:0007669"/>
    <property type="project" value="InterPro"/>
</dbReference>
<name>A0A2K1R388_9PEZI</name>
<dbReference type="GO" id="GO:0051315">
    <property type="term" value="P:attachment of mitotic spindle microtubules to kinetochore"/>
    <property type="evidence" value="ECO:0007669"/>
    <property type="project" value="TreeGrafter"/>
</dbReference>
<dbReference type="InterPro" id="IPR040349">
    <property type="entry name" value="Csm1/Pcs1"/>
</dbReference>
<feature type="compositionally biased region" description="Basic residues" evidence="1">
    <location>
        <begin position="88"/>
        <end position="97"/>
    </location>
</feature>
<dbReference type="GO" id="GO:1990644">
    <property type="term" value="F:microtubule site clamp"/>
    <property type="evidence" value="ECO:0007669"/>
    <property type="project" value="TreeGrafter"/>
</dbReference>
<feature type="compositionally biased region" description="Basic and acidic residues" evidence="1">
    <location>
        <begin position="98"/>
        <end position="109"/>
    </location>
</feature>
<dbReference type="GO" id="GO:0072686">
    <property type="term" value="C:mitotic spindle"/>
    <property type="evidence" value="ECO:0007669"/>
    <property type="project" value="TreeGrafter"/>
</dbReference>
<dbReference type="Proteomes" id="UP000243797">
    <property type="component" value="Unassembled WGS sequence"/>
</dbReference>
<evidence type="ECO:0000256" key="1">
    <source>
        <dbReference type="SAM" id="MobiDB-lite"/>
    </source>
</evidence>
<dbReference type="PANTHER" id="PTHR28006:SF1">
    <property type="entry name" value="MONOPOLIN COMPLEX SUBUNIT CSM1"/>
    <property type="match status" value="1"/>
</dbReference>
<organism evidence="3 4">
    <name type="scientific">Sphaceloma murrayae</name>
    <dbReference type="NCBI Taxonomy" id="2082308"/>
    <lineage>
        <taxon>Eukaryota</taxon>
        <taxon>Fungi</taxon>
        <taxon>Dikarya</taxon>
        <taxon>Ascomycota</taxon>
        <taxon>Pezizomycotina</taxon>
        <taxon>Dothideomycetes</taxon>
        <taxon>Dothideomycetidae</taxon>
        <taxon>Myriangiales</taxon>
        <taxon>Elsinoaceae</taxon>
        <taxon>Sphaceloma</taxon>
    </lineage>
</organism>
<dbReference type="STRING" id="2082308.A0A2K1R388"/>
<gene>
    <name evidence="3" type="ORF">CAC42_1616</name>
</gene>
<dbReference type="OrthoDB" id="2431049at2759"/>
<evidence type="ECO:0000313" key="3">
    <source>
        <dbReference type="EMBL" id="PNS21762.1"/>
    </source>
</evidence>
<dbReference type="EMBL" id="NKHZ01000010">
    <property type="protein sequence ID" value="PNS21762.1"/>
    <property type="molecule type" value="Genomic_DNA"/>
</dbReference>
<feature type="compositionally biased region" description="Polar residues" evidence="1">
    <location>
        <begin position="196"/>
        <end position="210"/>
    </location>
</feature>
<feature type="region of interest" description="Disordered" evidence="1">
    <location>
        <begin position="1"/>
        <end position="221"/>
    </location>
</feature>
<dbReference type="GO" id="GO:0045144">
    <property type="term" value="P:meiotic sister chromatid segregation"/>
    <property type="evidence" value="ECO:0007669"/>
    <property type="project" value="TreeGrafter"/>
</dbReference>
<protein>
    <submittedName>
        <fullName evidence="3">Monopolin complex subunit pcs1</fullName>
    </submittedName>
</protein>
<dbReference type="FunFam" id="3.90.1150.80:FF:000001">
    <property type="entry name" value="Chromosome segregation protein (Pcs1)"/>
    <property type="match status" value="1"/>
</dbReference>
<feature type="domain" description="Monopolin complex subunit Csm1/Pcs1 C-terminal" evidence="2">
    <location>
        <begin position="384"/>
        <end position="478"/>
    </location>
</feature>
<dbReference type="InParanoid" id="A0A2K1R388"/>
<accession>A0A2K1R388</accession>
<dbReference type="GO" id="GO:0034506">
    <property type="term" value="C:chromosome, centromeric core domain"/>
    <property type="evidence" value="ECO:0007669"/>
    <property type="project" value="TreeGrafter"/>
</dbReference>
<dbReference type="Pfam" id="PF12539">
    <property type="entry name" value="Csm1"/>
    <property type="match status" value="1"/>
</dbReference>
<keyword evidence="4" id="KW-1185">Reference proteome</keyword>
<feature type="region of interest" description="Disordered" evidence="1">
    <location>
        <begin position="307"/>
        <end position="328"/>
    </location>
</feature>
<dbReference type="PANTHER" id="PTHR28006">
    <property type="entry name" value="MONOPOLIN COMPLEX SUBUNIT CSM1"/>
    <property type="match status" value="1"/>
</dbReference>
<dbReference type="InterPro" id="IPR038608">
    <property type="entry name" value="Csm1/Pcs1_C_sf"/>
</dbReference>
<feature type="compositionally biased region" description="Low complexity" evidence="1">
    <location>
        <begin position="1"/>
        <end position="12"/>
    </location>
</feature>
<dbReference type="Gene3D" id="3.90.1150.80">
    <property type="match status" value="1"/>
</dbReference>
<sequence length="501" mass="55596">MAPRTAAAATDTSLADFETDPNIDYQPKRPVINRTVTKSAPKKRGVTMKKTRSPTDATAKSAARQALKDRTNIQDADEEIEEEEVAHAKSKSKKVPARARDDEEAEPKPKKARTAKAASTDAPKKTSKMRTTAKRPASPVHVRVIPETQPQEDVSESIEVEADDMDVDGHPDPRIQRARSVSQQRHAPTYGIPSRARSTSQQPRSFSREGSATLAERRLADSETRRKLVEMTSKYEDMRLRYESLSELGTNAADSNFDKLKRATDQRAKDASDLIASLRKELSEARKSTSTNNAENAKLHTQLTMLQSSQDQAQAEMKSLKTALSESQNEARSLSAKLEAARDAARKAASEAAKVPGSAVKSRDHSSRNNLAAGNLDSAKEAALKEELYRDLTGLIVNSIKRKDGEDEYSCIQTGRNGTLHFHLSVNNDATQMNPKTPSGLSYEDAEFAYEPFFDEGRDRDLIDILPDYLTEEICFPRSHAVRFYTKIVDSMTKKVVIEDE</sequence>
<feature type="region of interest" description="Disordered" evidence="1">
    <location>
        <begin position="347"/>
        <end position="374"/>
    </location>
</feature>